<proteinExistence type="predicted"/>
<gene>
    <name evidence="1" type="ORF">HPB50_007326</name>
</gene>
<dbReference type="Proteomes" id="UP000821845">
    <property type="component" value="Chromosome 1"/>
</dbReference>
<keyword evidence="2" id="KW-1185">Reference proteome</keyword>
<evidence type="ECO:0000313" key="1">
    <source>
        <dbReference type="EMBL" id="KAH6945119.1"/>
    </source>
</evidence>
<name>A0ACB7TG63_HYAAI</name>
<dbReference type="EMBL" id="CM023481">
    <property type="protein sequence ID" value="KAH6945119.1"/>
    <property type="molecule type" value="Genomic_DNA"/>
</dbReference>
<reference evidence="1" key="1">
    <citation type="submission" date="2020-05" db="EMBL/GenBank/DDBJ databases">
        <title>Large-scale comparative analyses of tick genomes elucidate their genetic diversity and vector capacities.</title>
        <authorList>
            <person name="Jia N."/>
            <person name="Wang J."/>
            <person name="Shi W."/>
            <person name="Du L."/>
            <person name="Sun Y."/>
            <person name="Zhan W."/>
            <person name="Jiang J."/>
            <person name="Wang Q."/>
            <person name="Zhang B."/>
            <person name="Ji P."/>
            <person name="Sakyi L.B."/>
            <person name="Cui X."/>
            <person name="Yuan T."/>
            <person name="Jiang B."/>
            <person name="Yang W."/>
            <person name="Lam T.T.-Y."/>
            <person name="Chang Q."/>
            <person name="Ding S."/>
            <person name="Wang X."/>
            <person name="Zhu J."/>
            <person name="Ruan X."/>
            <person name="Zhao L."/>
            <person name="Wei J."/>
            <person name="Que T."/>
            <person name="Du C."/>
            <person name="Cheng J."/>
            <person name="Dai P."/>
            <person name="Han X."/>
            <person name="Huang E."/>
            <person name="Gao Y."/>
            <person name="Liu J."/>
            <person name="Shao H."/>
            <person name="Ye R."/>
            <person name="Li L."/>
            <person name="Wei W."/>
            <person name="Wang X."/>
            <person name="Wang C."/>
            <person name="Yang T."/>
            <person name="Huo Q."/>
            <person name="Li W."/>
            <person name="Guo W."/>
            <person name="Chen H."/>
            <person name="Zhou L."/>
            <person name="Ni X."/>
            <person name="Tian J."/>
            <person name="Zhou Y."/>
            <person name="Sheng Y."/>
            <person name="Liu T."/>
            <person name="Pan Y."/>
            <person name="Xia L."/>
            <person name="Li J."/>
            <person name="Zhao F."/>
            <person name="Cao W."/>
        </authorList>
    </citation>
    <scope>NUCLEOTIDE SEQUENCE</scope>
    <source>
        <strain evidence="1">Hyas-2018</strain>
    </source>
</reference>
<accession>A0ACB7TG63</accession>
<protein>
    <submittedName>
        <fullName evidence="1">Uncharacterized protein</fullName>
    </submittedName>
</protein>
<sequence length="146" mass="16113">MVKKTAKCSGCGAAVKMEVCAEEKAEEADAKCIQCEIEAKMEKMMAPQSGVMDRIAELENALAKEREKTQAMGERLRLAEEELAMVVKNICDFSDAATALIGNLSDAELWHRGYARDNVDFKVFIDDCLRGPSWKVDRACCAKASK</sequence>
<comment type="caution">
    <text evidence="1">The sequence shown here is derived from an EMBL/GenBank/DDBJ whole genome shotgun (WGS) entry which is preliminary data.</text>
</comment>
<organism evidence="1 2">
    <name type="scientific">Hyalomma asiaticum</name>
    <name type="common">Tick</name>
    <dbReference type="NCBI Taxonomy" id="266040"/>
    <lineage>
        <taxon>Eukaryota</taxon>
        <taxon>Metazoa</taxon>
        <taxon>Ecdysozoa</taxon>
        <taxon>Arthropoda</taxon>
        <taxon>Chelicerata</taxon>
        <taxon>Arachnida</taxon>
        <taxon>Acari</taxon>
        <taxon>Parasitiformes</taxon>
        <taxon>Ixodida</taxon>
        <taxon>Ixodoidea</taxon>
        <taxon>Ixodidae</taxon>
        <taxon>Hyalomminae</taxon>
        <taxon>Hyalomma</taxon>
    </lineage>
</organism>
<evidence type="ECO:0000313" key="2">
    <source>
        <dbReference type="Proteomes" id="UP000821845"/>
    </source>
</evidence>